<dbReference type="EMBL" id="CAKOGL010000022">
    <property type="protein sequence ID" value="CAH2100458.1"/>
    <property type="molecule type" value="Genomic_DNA"/>
</dbReference>
<dbReference type="GO" id="GO:0071209">
    <property type="term" value="F:U7 snRNA binding"/>
    <property type="evidence" value="ECO:0007669"/>
    <property type="project" value="InterPro"/>
</dbReference>
<dbReference type="Gene3D" id="2.30.30.100">
    <property type="match status" value="1"/>
</dbReference>
<evidence type="ECO:0000313" key="3">
    <source>
        <dbReference type="Proteomes" id="UP001153954"/>
    </source>
</evidence>
<dbReference type="InterPro" id="IPR039267">
    <property type="entry name" value="Lsm11"/>
</dbReference>
<dbReference type="InterPro" id="IPR010920">
    <property type="entry name" value="LSM_dom_sf"/>
</dbReference>
<accession>A0AAU9UR34</accession>
<comment type="caution">
    <text evidence="2">The sequence shown here is derived from an EMBL/GenBank/DDBJ whole genome shotgun (WGS) entry which is preliminary data.</text>
</comment>
<protein>
    <recommendedName>
        <fullName evidence="1">Sm domain-containing protein</fullName>
    </recommendedName>
</protein>
<dbReference type="PANTHER" id="PTHR21415:SF1">
    <property type="entry name" value="U7 SNRNA-ASSOCIATED SM-LIKE PROTEIN LSM11"/>
    <property type="match status" value="1"/>
</dbReference>
<dbReference type="InterPro" id="IPR047575">
    <property type="entry name" value="Sm"/>
</dbReference>
<keyword evidence="3" id="KW-1185">Reference proteome</keyword>
<dbReference type="GO" id="GO:0006398">
    <property type="term" value="P:mRNA 3'-end processing by stem-loop binding and cleavage"/>
    <property type="evidence" value="ECO:0007669"/>
    <property type="project" value="TreeGrafter"/>
</dbReference>
<proteinExistence type="predicted"/>
<dbReference type="PANTHER" id="PTHR21415">
    <property type="entry name" value="U7 SNRNA-ASSOCIATED SM-LIKE PROTEIN LSM11"/>
    <property type="match status" value="1"/>
</dbReference>
<reference evidence="2" key="1">
    <citation type="submission" date="2022-03" db="EMBL/GenBank/DDBJ databases">
        <authorList>
            <person name="Tunstrom K."/>
        </authorList>
    </citation>
    <scope>NUCLEOTIDE SEQUENCE</scope>
</reference>
<evidence type="ECO:0000259" key="1">
    <source>
        <dbReference type="PROSITE" id="PS52002"/>
    </source>
</evidence>
<sequence>MVITRNANGIRGVLHATLVAFDKQWNLAITDVLEIWKKKARSKRKIPPGLGTPVPRGTAAAISAVPVVTETPVGGGVWECTRHIPQMMVRGEHIVLVNIVER</sequence>
<dbReference type="AlphaFoldDB" id="A0AAU9UR34"/>
<evidence type="ECO:0000313" key="2">
    <source>
        <dbReference type="EMBL" id="CAH2100458.1"/>
    </source>
</evidence>
<dbReference type="SUPFAM" id="SSF50182">
    <property type="entry name" value="Sm-like ribonucleoproteins"/>
    <property type="match status" value="1"/>
</dbReference>
<dbReference type="Pfam" id="PF01423">
    <property type="entry name" value="LSM"/>
    <property type="match status" value="1"/>
</dbReference>
<dbReference type="PROSITE" id="PS52002">
    <property type="entry name" value="SM"/>
    <property type="match status" value="1"/>
</dbReference>
<feature type="domain" description="Sm" evidence="1">
    <location>
        <begin position="1"/>
        <end position="102"/>
    </location>
</feature>
<dbReference type="Proteomes" id="UP001153954">
    <property type="component" value="Unassembled WGS sequence"/>
</dbReference>
<name>A0AAU9UR34_EUPED</name>
<organism evidence="2 3">
    <name type="scientific">Euphydryas editha</name>
    <name type="common">Edith's checkerspot</name>
    <dbReference type="NCBI Taxonomy" id="104508"/>
    <lineage>
        <taxon>Eukaryota</taxon>
        <taxon>Metazoa</taxon>
        <taxon>Ecdysozoa</taxon>
        <taxon>Arthropoda</taxon>
        <taxon>Hexapoda</taxon>
        <taxon>Insecta</taxon>
        <taxon>Pterygota</taxon>
        <taxon>Neoptera</taxon>
        <taxon>Endopterygota</taxon>
        <taxon>Lepidoptera</taxon>
        <taxon>Glossata</taxon>
        <taxon>Ditrysia</taxon>
        <taxon>Papilionoidea</taxon>
        <taxon>Nymphalidae</taxon>
        <taxon>Nymphalinae</taxon>
        <taxon>Euphydryas</taxon>
    </lineage>
</organism>
<dbReference type="InterPro" id="IPR001163">
    <property type="entry name" value="Sm_dom_euk/arc"/>
</dbReference>
<gene>
    <name evidence="2" type="ORF">EEDITHA_LOCUS15318</name>
</gene>
<dbReference type="GO" id="GO:0005683">
    <property type="term" value="C:U7 snRNP"/>
    <property type="evidence" value="ECO:0007669"/>
    <property type="project" value="TreeGrafter"/>
</dbReference>